<dbReference type="RefSeq" id="WP_116919175.1">
    <property type="nucleotide sequence ID" value="NZ_QEKQ01000005.1"/>
</dbReference>
<organism evidence="1 2">
    <name type="scientific">Tamilnaduibacter salinus</name>
    <dbReference type="NCBI Taxonomy" id="1484056"/>
    <lineage>
        <taxon>Bacteria</taxon>
        <taxon>Pseudomonadati</taxon>
        <taxon>Pseudomonadota</taxon>
        <taxon>Gammaproteobacteria</taxon>
        <taxon>Pseudomonadales</taxon>
        <taxon>Marinobacteraceae</taxon>
        <taxon>Tamilnaduibacter</taxon>
    </lineage>
</organism>
<reference evidence="1 2" key="1">
    <citation type="submission" date="2018-04" db="EMBL/GenBank/DDBJ databases">
        <title>Genomic Encyclopedia of Type Strains, Phase IV (KMG-IV): sequencing the most valuable type-strain genomes for metagenomic binning, comparative biology and taxonomic classification.</title>
        <authorList>
            <person name="Goeker M."/>
        </authorList>
    </citation>
    <scope>NUCLEOTIDE SEQUENCE [LARGE SCALE GENOMIC DNA]</scope>
    <source>
        <strain evidence="1 2">DSM 28688</strain>
    </source>
</reference>
<name>A0A2U1CWT0_9GAMM</name>
<comment type="caution">
    <text evidence="1">The sequence shown here is derived from an EMBL/GenBank/DDBJ whole genome shotgun (WGS) entry which is preliminary data.</text>
</comment>
<dbReference type="EMBL" id="QEKQ01000005">
    <property type="protein sequence ID" value="PVY76440.1"/>
    <property type="molecule type" value="Genomic_DNA"/>
</dbReference>
<gene>
    <name evidence="1" type="ORF">C8D92_105193</name>
</gene>
<evidence type="ECO:0000313" key="2">
    <source>
        <dbReference type="Proteomes" id="UP000245887"/>
    </source>
</evidence>
<dbReference type="AlphaFoldDB" id="A0A2U1CWT0"/>
<accession>A0A2U1CWT0</accession>
<dbReference type="OrthoDB" id="6368187at2"/>
<evidence type="ECO:0000313" key="1">
    <source>
        <dbReference type="EMBL" id="PVY76440.1"/>
    </source>
</evidence>
<proteinExistence type="predicted"/>
<protein>
    <submittedName>
        <fullName evidence="1">Uncharacterized protein</fullName>
    </submittedName>
</protein>
<sequence length="105" mass="11421">MNHEQREYIAAAINFFWPGMTQPHTVNESAARVLYEALSEAQACTASVDLVPSPTLSPPGITYIIKTLATIGRKMLSGDAGIYSMCRDQVAASYKTRMALALRGI</sequence>
<dbReference type="Proteomes" id="UP000245887">
    <property type="component" value="Unassembled WGS sequence"/>
</dbReference>